<evidence type="ECO:0000313" key="2">
    <source>
        <dbReference type="EMBL" id="KAJ1368677.1"/>
    </source>
</evidence>
<keyword evidence="3" id="KW-1185">Reference proteome</keyword>
<comment type="caution">
    <text evidence="2">The sequence shown here is derived from an EMBL/GenBank/DDBJ whole genome shotgun (WGS) entry which is preliminary data.</text>
</comment>
<dbReference type="Proteomes" id="UP001196413">
    <property type="component" value="Unassembled WGS sequence"/>
</dbReference>
<name>A0AAD5WFY1_PARTN</name>
<dbReference type="EMBL" id="JAHQIW010006271">
    <property type="protein sequence ID" value="KAJ1368677.1"/>
    <property type="molecule type" value="Genomic_DNA"/>
</dbReference>
<reference evidence="2" key="1">
    <citation type="submission" date="2021-06" db="EMBL/GenBank/DDBJ databases">
        <title>Parelaphostrongylus tenuis whole genome reference sequence.</title>
        <authorList>
            <person name="Garwood T.J."/>
            <person name="Larsen P.A."/>
            <person name="Fountain-Jones N.M."/>
            <person name="Garbe J.R."/>
            <person name="Macchietto M.G."/>
            <person name="Kania S.A."/>
            <person name="Gerhold R.W."/>
            <person name="Richards J.E."/>
            <person name="Wolf T.M."/>
        </authorList>
    </citation>
    <scope>NUCLEOTIDE SEQUENCE</scope>
    <source>
        <strain evidence="2">MNPRO001-30</strain>
        <tissue evidence="2">Meninges</tissue>
    </source>
</reference>
<dbReference type="AlphaFoldDB" id="A0AAD5WFY1"/>
<evidence type="ECO:0000256" key="1">
    <source>
        <dbReference type="SAM" id="MobiDB-lite"/>
    </source>
</evidence>
<organism evidence="2 3">
    <name type="scientific">Parelaphostrongylus tenuis</name>
    <name type="common">Meningeal worm</name>
    <dbReference type="NCBI Taxonomy" id="148309"/>
    <lineage>
        <taxon>Eukaryota</taxon>
        <taxon>Metazoa</taxon>
        <taxon>Ecdysozoa</taxon>
        <taxon>Nematoda</taxon>
        <taxon>Chromadorea</taxon>
        <taxon>Rhabditida</taxon>
        <taxon>Rhabditina</taxon>
        <taxon>Rhabditomorpha</taxon>
        <taxon>Strongyloidea</taxon>
        <taxon>Metastrongylidae</taxon>
        <taxon>Parelaphostrongylus</taxon>
    </lineage>
</organism>
<accession>A0AAD5WFY1</accession>
<sequence>MANKSPKIAPFRSQNYGNRSSYAGKNHASNNLLNDNVDATDEYVGVTTQLGAITELSRSYTTHPPTTYQRKGDTEQRIEYNIDSNRKTLLMVHRLIVSERYFWVLDCEVQQAVPLTTTTTQAEKESDVSTWNAQLRENCQE</sequence>
<protein>
    <submittedName>
        <fullName evidence="2">Uncharacterized protein</fullName>
    </submittedName>
</protein>
<proteinExistence type="predicted"/>
<gene>
    <name evidence="2" type="ORF">KIN20_029925</name>
</gene>
<feature type="compositionally biased region" description="Polar residues" evidence="1">
    <location>
        <begin position="12"/>
        <end position="29"/>
    </location>
</feature>
<evidence type="ECO:0000313" key="3">
    <source>
        <dbReference type="Proteomes" id="UP001196413"/>
    </source>
</evidence>
<feature type="region of interest" description="Disordered" evidence="1">
    <location>
        <begin position="1"/>
        <end position="29"/>
    </location>
</feature>